<dbReference type="GO" id="GO:0006465">
    <property type="term" value="P:signal peptide processing"/>
    <property type="evidence" value="ECO:0007669"/>
    <property type="project" value="InterPro"/>
</dbReference>
<reference evidence="10" key="1">
    <citation type="submission" date="2021-01" db="EMBL/GenBank/DDBJ databases">
        <title>Chromosome-level genome assembly of a human fungal pathogen reveals clustering of transcriptionally co-regulated genes.</title>
        <authorList>
            <person name="Voorhies M."/>
            <person name="Cohen S."/>
            <person name="Shea T.P."/>
            <person name="Petrus S."/>
            <person name="Munoz J.F."/>
            <person name="Poplawski S."/>
            <person name="Goldman W.E."/>
            <person name="Michael T."/>
            <person name="Cuomo C.A."/>
            <person name="Sil A."/>
            <person name="Beyhan S."/>
        </authorList>
    </citation>
    <scope>NUCLEOTIDE SEQUENCE</scope>
    <source>
        <strain evidence="10">WU24</strain>
    </source>
</reference>
<evidence type="ECO:0000313" key="11">
    <source>
        <dbReference type="Proteomes" id="UP000663671"/>
    </source>
</evidence>
<organism evidence="10 11">
    <name type="scientific">Ajellomyces capsulatus</name>
    <name type="common">Darling's disease fungus</name>
    <name type="synonym">Histoplasma capsulatum</name>
    <dbReference type="NCBI Taxonomy" id="5037"/>
    <lineage>
        <taxon>Eukaryota</taxon>
        <taxon>Fungi</taxon>
        <taxon>Dikarya</taxon>
        <taxon>Ascomycota</taxon>
        <taxon>Pezizomycotina</taxon>
        <taxon>Eurotiomycetes</taxon>
        <taxon>Eurotiomycetidae</taxon>
        <taxon>Onygenales</taxon>
        <taxon>Ajellomycetaceae</taxon>
        <taxon>Histoplasma</taxon>
    </lineage>
</organism>
<evidence type="ECO:0000256" key="5">
    <source>
        <dbReference type="ARBA" id="ARBA00022824"/>
    </source>
</evidence>
<proteinExistence type="inferred from homology"/>
<evidence type="ECO:0000256" key="6">
    <source>
        <dbReference type="ARBA" id="ARBA00022989"/>
    </source>
</evidence>
<evidence type="ECO:0000256" key="7">
    <source>
        <dbReference type="ARBA" id="ARBA00023136"/>
    </source>
</evidence>
<keyword evidence="7 9" id="KW-0472">Membrane</keyword>
<evidence type="ECO:0000256" key="4">
    <source>
        <dbReference type="ARBA" id="ARBA00022692"/>
    </source>
</evidence>
<dbReference type="VEuPathDB" id="FungiDB:I7I51_06826"/>
<evidence type="ECO:0000256" key="2">
    <source>
        <dbReference type="ARBA" id="ARBA00005245"/>
    </source>
</evidence>
<keyword evidence="5" id="KW-0256">Endoplasmic reticulum</keyword>
<dbReference type="PANTHER" id="PTHR13202">
    <property type="entry name" value="MICROSOMAL SIGNAL PEPTIDASE 12 KDA SUBUNIT"/>
    <property type="match status" value="1"/>
</dbReference>
<gene>
    <name evidence="10" type="ORF">I7I51_06826</name>
</gene>
<evidence type="ECO:0000256" key="3">
    <source>
        <dbReference type="ARBA" id="ARBA00017059"/>
    </source>
</evidence>
<feature type="transmembrane region" description="Helical" evidence="9">
    <location>
        <begin position="52"/>
        <end position="71"/>
    </location>
</feature>
<dbReference type="EMBL" id="CP069115">
    <property type="protein sequence ID" value="QSS65975.1"/>
    <property type="molecule type" value="Genomic_DNA"/>
</dbReference>
<evidence type="ECO:0000256" key="1">
    <source>
        <dbReference type="ARBA" id="ARBA00004477"/>
    </source>
</evidence>
<keyword evidence="6 9" id="KW-1133">Transmembrane helix</keyword>
<protein>
    <recommendedName>
        <fullName evidence="3">Signal peptidase complex subunit 1</fullName>
    </recommendedName>
</protein>
<evidence type="ECO:0000256" key="8">
    <source>
        <dbReference type="ARBA" id="ARBA00045204"/>
    </source>
</evidence>
<dbReference type="Proteomes" id="UP000663671">
    <property type="component" value="Chromosome 3"/>
</dbReference>
<dbReference type="PANTHER" id="PTHR13202:SF0">
    <property type="entry name" value="SIGNAL PEPTIDASE COMPLEX SUBUNIT 1"/>
    <property type="match status" value="1"/>
</dbReference>
<dbReference type="GO" id="GO:0045047">
    <property type="term" value="P:protein targeting to ER"/>
    <property type="evidence" value="ECO:0007669"/>
    <property type="project" value="TreeGrafter"/>
</dbReference>
<comment type="similarity">
    <text evidence="2">Belongs to the SPCS1 family.</text>
</comment>
<comment type="function">
    <text evidence="8">Component of the signal peptidase complex (SPC) which catalyzes the cleavage of N-terminal signal sequences from nascent proteins as they are translocated into the lumen of the endoplasmic reticulum. Dispensable for SPC enzymatic activity.</text>
</comment>
<evidence type="ECO:0000313" key="10">
    <source>
        <dbReference type="EMBL" id="QSS65975.1"/>
    </source>
</evidence>
<dbReference type="OrthoDB" id="263893at2759"/>
<dbReference type="GO" id="GO:0005787">
    <property type="term" value="C:signal peptidase complex"/>
    <property type="evidence" value="ECO:0007669"/>
    <property type="project" value="InterPro"/>
</dbReference>
<evidence type="ECO:0000256" key="9">
    <source>
        <dbReference type="SAM" id="Phobius"/>
    </source>
</evidence>
<dbReference type="InterPro" id="IPR009542">
    <property type="entry name" value="Spc1/SPCS1"/>
</dbReference>
<accession>A0A8A1MJC0</accession>
<dbReference type="Pfam" id="PF06645">
    <property type="entry name" value="SPC12"/>
    <property type="match status" value="1"/>
</dbReference>
<keyword evidence="4 9" id="KW-0812">Transmembrane</keyword>
<sequence length="101" mass="11078">MDDILTPLQDLFEAQIDFHGQRFAENLNNGILSIFSVIAFTVGYAYEDVHLSVWIGLVGILIAVLVVVPPWPMYNKHPEPWLISGAEGVGTTGIVVDGAKR</sequence>
<comment type="subcellular location">
    <subcellularLocation>
        <location evidence="1">Endoplasmic reticulum membrane</location>
        <topology evidence="1">Multi-pass membrane protein</topology>
    </subcellularLocation>
</comment>
<name>A0A8A1MJC0_AJECA</name>
<feature type="transmembrane region" description="Helical" evidence="9">
    <location>
        <begin position="27"/>
        <end position="46"/>
    </location>
</feature>
<dbReference type="AlphaFoldDB" id="A0A8A1MJC0"/>